<dbReference type="RefSeq" id="WP_135076154.1">
    <property type="nucleotide sequence ID" value="NZ_SPSB01000004.1"/>
</dbReference>
<keyword evidence="3" id="KW-1185">Reference proteome</keyword>
<keyword evidence="1" id="KW-0812">Transmembrane</keyword>
<dbReference type="InterPro" id="IPR045749">
    <property type="entry name" value="DUF6090"/>
</dbReference>
<evidence type="ECO:0000256" key="1">
    <source>
        <dbReference type="SAM" id="Phobius"/>
    </source>
</evidence>
<dbReference type="OrthoDB" id="9809009at2"/>
<organism evidence="2 3">
    <name type="scientific">Algoriphagus kandeliae</name>
    <dbReference type="NCBI Taxonomy" id="2562278"/>
    <lineage>
        <taxon>Bacteria</taxon>
        <taxon>Pseudomonadati</taxon>
        <taxon>Bacteroidota</taxon>
        <taxon>Cytophagia</taxon>
        <taxon>Cytophagales</taxon>
        <taxon>Cyclobacteriaceae</taxon>
        <taxon>Algoriphagus</taxon>
    </lineage>
</organism>
<keyword evidence="1" id="KW-1133">Transmembrane helix</keyword>
<keyword evidence="1" id="KW-0472">Membrane</keyword>
<name>A0A4Y9QP30_9BACT</name>
<dbReference type="EMBL" id="SPSB01000004">
    <property type="protein sequence ID" value="TFV93628.1"/>
    <property type="molecule type" value="Genomic_DNA"/>
</dbReference>
<gene>
    <name evidence="2" type="ORF">E4S40_15405</name>
</gene>
<comment type="caution">
    <text evidence="2">The sequence shown here is derived from an EMBL/GenBank/DDBJ whole genome shotgun (WGS) entry which is preliminary data.</text>
</comment>
<dbReference type="AlphaFoldDB" id="A0A4Y9QP30"/>
<dbReference type="Pfam" id="PF19578">
    <property type="entry name" value="DUF6090"/>
    <property type="match status" value="1"/>
</dbReference>
<accession>A0A4Y9QP30</accession>
<feature type="transmembrane region" description="Helical" evidence="1">
    <location>
        <begin position="6"/>
        <end position="26"/>
    </location>
</feature>
<sequence>MNTKYFKYALGEIVLVVIGILIALSINNWNEERKSSLLELKLLKEVEVSMKEDSLLLNNAIARMQRQSRIAEGIRAHFSQRKAYHDTLDTSFGRVSFLFNTQFSYAAYESLTLAGLNLIRNDSLRLQLPDYYHFLKNIEEVGQEFDLPVYFRTTIYPKYFNSFSWGEDGAHPADYDRLLNSSDFMVALDYVRNDSRFYTNNYKEIYSMNQKLLKMIRTELKSRE</sequence>
<dbReference type="Proteomes" id="UP000297647">
    <property type="component" value="Unassembled WGS sequence"/>
</dbReference>
<protein>
    <submittedName>
        <fullName evidence="2">Uncharacterized protein</fullName>
    </submittedName>
</protein>
<evidence type="ECO:0000313" key="3">
    <source>
        <dbReference type="Proteomes" id="UP000297647"/>
    </source>
</evidence>
<reference evidence="2 3" key="1">
    <citation type="submission" date="2019-03" db="EMBL/GenBank/DDBJ databases">
        <title>Algoriphagus sp. nov, a new strain isolated from root system soil of mangrove plant Kandelia.</title>
        <authorList>
            <person name="Yin Q."/>
            <person name="Wang K."/>
            <person name="Song Z."/>
        </authorList>
    </citation>
    <scope>NUCLEOTIDE SEQUENCE [LARGE SCALE GENOMIC DNA]</scope>
    <source>
        <strain evidence="2 3">XY-J91</strain>
    </source>
</reference>
<evidence type="ECO:0000313" key="2">
    <source>
        <dbReference type="EMBL" id="TFV93628.1"/>
    </source>
</evidence>
<proteinExistence type="predicted"/>